<feature type="region of interest" description="Disordered" evidence="1">
    <location>
        <begin position="169"/>
        <end position="188"/>
    </location>
</feature>
<name>A0A9P5SPN6_9FUNG</name>
<dbReference type="EMBL" id="JAAAUY010000126">
    <property type="protein sequence ID" value="KAF9334875.1"/>
    <property type="molecule type" value="Genomic_DNA"/>
</dbReference>
<evidence type="ECO:0000256" key="1">
    <source>
        <dbReference type="SAM" id="MobiDB-lite"/>
    </source>
</evidence>
<reference evidence="2" key="1">
    <citation type="journal article" date="2020" name="Fungal Divers.">
        <title>Resolving the Mortierellaceae phylogeny through synthesis of multi-gene phylogenetics and phylogenomics.</title>
        <authorList>
            <person name="Vandepol N."/>
            <person name="Liber J."/>
            <person name="Desiro A."/>
            <person name="Na H."/>
            <person name="Kennedy M."/>
            <person name="Barry K."/>
            <person name="Grigoriev I.V."/>
            <person name="Miller A.N."/>
            <person name="O'Donnell K."/>
            <person name="Stajich J.E."/>
            <person name="Bonito G."/>
        </authorList>
    </citation>
    <scope>NUCLEOTIDE SEQUENCE</scope>
    <source>
        <strain evidence="2">NVP1</strain>
    </source>
</reference>
<feature type="compositionally biased region" description="Basic residues" evidence="1">
    <location>
        <begin position="1"/>
        <end position="13"/>
    </location>
</feature>
<proteinExistence type="predicted"/>
<keyword evidence="3" id="KW-1185">Reference proteome</keyword>
<dbReference type="AlphaFoldDB" id="A0A9P5SPN6"/>
<gene>
    <name evidence="2" type="ORF">BG006_001346</name>
</gene>
<comment type="caution">
    <text evidence="2">The sequence shown here is derived from an EMBL/GenBank/DDBJ whole genome shotgun (WGS) entry which is preliminary data.</text>
</comment>
<accession>A0A9P5SPN6</accession>
<protein>
    <submittedName>
        <fullName evidence="2">Uncharacterized protein</fullName>
    </submittedName>
</protein>
<evidence type="ECO:0000313" key="2">
    <source>
        <dbReference type="EMBL" id="KAF9334875.1"/>
    </source>
</evidence>
<dbReference type="Proteomes" id="UP000696485">
    <property type="component" value="Unassembled WGS sequence"/>
</dbReference>
<evidence type="ECO:0000313" key="3">
    <source>
        <dbReference type="Proteomes" id="UP000696485"/>
    </source>
</evidence>
<feature type="region of interest" description="Disordered" evidence="1">
    <location>
        <begin position="1"/>
        <end position="31"/>
    </location>
</feature>
<organism evidence="2 3">
    <name type="scientific">Podila minutissima</name>
    <dbReference type="NCBI Taxonomy" id="64525"/>
    <lineage>
        <taxon>Eukaryota</taxon>
        <taxon>Fungi</taxon>
        <taxon>Fungi incertae sedis</taxon>
        <taxon>Mucoromycota</taxon>
        <taxon>Mortierellomycotina</taxon>
        <taxon>Mortierellomycetes</taxon>
        <taxon>Mortierellales</taxon>
        <taxon>Mortierellaceae</taxon>
        <taxon>Podila</taxon>
    </lineage>
</organism>
<sequence>MKARANRNSRKAHLPSTVKSVARGHRANPYKRLPVPENEAILDRIQHPYNMHFARHMILAQIQPYITNSHAAQTLIYRDLARPRRAPSILQTAQSNPKHSELLEQSAQLSAKKSQLLTELVLISAQIAELSESDQFDRICTSPSPATNASCQAVDLVTPPISPLPLCPHAFHRSRRPDQESPLAALNH</sequence>